<dbReference type="GO" id="GO:0019878">
    <property type="term" value="P:lysine biosynthetic process via aminoadipic acid"/>
    <property type="evidence" value="ECO:0007669"/>
    <property type="project" value="TreeGrafter"/>
</dbReference>
<dbReference type="Gene3D" id="1.10.1870.10">
    <property type="entry name" value="Domain 3, Saccharopine reductase"/>
    <property type="match status" value="1"/>
</dbReference>
<reference evidence="13" key="2">
    <citation type="submission" date="2012-05" db="EMBL/GenBank/DDBJ databases">
        <title>The Genome Annotation of Fusarium oxysporum PHW808.</title>
        <authorList>
            <consortium name="The Broad Institute Genomics Platform"/>
            <person name="Ma L.-J."/>
            <person name="Corby-Kistler H."/>
            <person name="Broz K."/>
            <person name="Gale L.R."/>
            <person name="Jonkers W."/>
            <person name="O'Donnell K."/>
            <person name="Ploetz R."/>
            <person name="Steinberg C."/>
            <person name="Schwartz D.C."/>
            <person name="VanEtten H."/>
            <person name="Zhou S."/>
            <person name="Young S.K."/>
            <person name="Zeng Q."/>
            <person name="Gargeya S."/>
            <person name="Fitzgerald M."/>
            <person name="Abouelleil A."/>
            <person name="Alvarado L."/>
            <person name="Chapman S.B."/>
            <person name="Gainer-Dewar J."/>
            <person name="Goldberg J."/>
            <person name="Griggs A."/>
            <person name="Gujja S."/>
            <person name="Hansen M."/>
            <person name="Howarth C."/>
            <person name="Imamovic A."/>
            <person name="Ireland A."/>
            <person name="Larimer J."/>
            <person name="McCowan C."/>
            <person name="Murphy C."/>
            <person name="Pearson M."/>
            <person name="Poon T.W."/>
            <person name="Priest M."/>
            <person name="Roberts A."/>
            <person name="Saif S."/>
            <person name="Shea T."/>
            <person name="Sykes S."/>
            <person name="Wortman J."/>
            <person name="Nusbaum C."/>
            <person name="Birren B."/>
        </authorList>
    </citation>
    <scope>NUCLEOTIDE SEQUENCE</scope>
    <source>
        <strain evidence="13">54008</strain>
    </source>
</reference>
<dbReference type="FunFam" id="3.30.360.10:FF:000008">
    <property type="entry name" value="Alpha-aminoadipic semialdehyde synthase, mitochondrial"/>
    <property type="match status" value="1"/>
</dbReference>
<evidence type="ECO:0000256" key="6">
    <source>
        <dbReference type="ARBA" id="ARBA00051869"/>
    </source>
</evidence>
<keyword evidence="2" id="KW-0521">NADP</keyword>
<feature type="domain" description="Saccharopine dehydrogenase-like C-terminal" evidence="12">
    <location>
        <begin position="161"/>
        <end position="480"/>
    </location>
</feature>
<evidence type="ECO:0000256" key="10">
    <source>
        <dbReference type="ARBA" id="ARBA00083134"/>
    </source>
</evidence>
<evidence type="ECO:0000256" key="1">
    <source>
        <dbReference type="ARBA" id="ARBA00022605"/>
    </source>
</evidence>
<dbReference type="SUPFAM" id="SSF55347">
    <property type="entry name" value="Glyceraldehyde-3-phosphate dehydrogenase-like, C-terminal domain"/>
    <property type="match status" value="1"/>
</dbReference>
<evidence type="ECO:0000259" key="12">
    <source>
        <dbReference type="Pfam" id="PF16653"/>
    </source>
</evidence>
<dbReference type="OrthoDB" id="10059875at2759"/>
<sequence>MRGRTFTFSLTRVRAPGNSFASNENLSITTPQINSSSTMPQSALLLGSGFVATPAVEVLAKAGVHVTVACRTLASAKNLAGTFDNTNAISLDVNDSAALEEAVAKHDITISLIPYTYHVAVIKAAIKAKKNVVTTSYVSPAMEELHEEAKAAGITVLNEIGVDPGVDHLYAVDFIDRIQQEGGKIKSFKSFCGGLPAPENSNNPLGYKFSWSSRGVLLALKNNAKYYEDNKLVDITGVDLMGTAKPYHTGYLGYNFVAYGNRDSTGYRQRYRIPDAETVVRGTIRYNGFPQFVKALVDIGFLSVDEQDFFKQAIPWKEALQKFIGASSSSEEDLIKTVLSKTSISDESVKSQVLAGLKWIGVFSDAKTTPRGTALDTLCATLEQKMAYEEGERDLVFLQHTFEVVNKDGSQNTWTSTLIEYGAPEGSGGYSAMSKLVGVPCGVATKMVLDGTITDKGVVAPVYPSLARTLMKQLKADHGIECKEKIIA</sequence>
<dbReference type="PANTHER" id="PTHR11133">
    <property type="entry name" value="SACCHAROPINE DEHYDROGENASE"/>
    <property type="match status" value="1"/>
</dbReference>
<evidence type="ECO:0000256" key="3">
    <source>
        <dbReference type="ARBA" id="ARBA00023002"/>
    </source>
</evidence>
<evidence type="ECO:0000256" key="7">
    <source>
        <dbReference type="ARBA" id="ARBA00060549"/>
    </source>
</evidence>
<gene>
    <name evidence="13" type="ORF">FOPG_01793</name>
</gene>
<dbReference type="FunFam" id="1.10.1870.10:FF:000002">
    <property type="entry name" value="Saccharopine dehydrogenase Lys9"/>
    <property type="match status" value="1"/>
</dbReference>
<evidence type="ECO:0000256" key="2">
    <source>
        <dbReference type="ARBA" id="ARBA00022857"/>
    </source>
</evidence>
<dbReference type="Pfam" id="PF16653">
    <property type="entry name" value="Sacchrp_dh_C"/>
    <property type="match status" value="1"/>
</dbReference>
<dbReference type="SUPFAM" id="SSF51735">
    <property type="entry name" value="NAD(P)-binding Rossmann-fold domains"/>
    <property type="match status" value="1"/>
</dbReference>
<evidence type="ECO:0000256" key="9">
    <source>
        <dbReference type="ARBA" id="ARBA00067598"/>
    </source>
</evidence>
<proteinExistence type="inferred from homology"/>
<dbReference type="Gene3D" id="3.40.50.720">
    <property type="entry name" value="NAD(P)-binding Rossmann-like Domain"/>
    <property type="match status" value="1"/>
</dbReference>
<comment type="pathway">
    <text evidence="7">Amino-acid biosynthesis; L-lysine biosynthesis via AAA pathway; L-lysine from L-alpha-aminoadipate (fungal route): step 2/3.</text>
</comment>
<dbReference type="AlphaFoldDB" id="X0IDH8"/>
<dbReference type="InterPro" id="IPR036291">
    <property type="entry name" value="NAD(P)-bd_dom_sf"/>
</dbReference>
<evidence type="ECO:0000256" key="4">
    <source>
        <dbReference type="ARBA" id="ARBA00023154"/>
    </source>
</evidence>
<dbReference type="GO" id="GO:0005737">
    <property type="term" value="C:cytoplasm"/>
    <property type="evidence" value="ECO:0007669"/>
    <property type="project" value="TreeGrafter"/>
</dbReference>
<dbReference type="PANTHER" id="PTHR11133:SF22">
    <property type="entry name" value="ALPHA-AMINOADIPIC SEMIALDEHYDE SYNTHASE, MITOCHONDRIAL"/>
    <property type="match status" value="1"/>
</dbReference>
<keyword evidence="3" id="KW-0560">Oxidoreductase</keyword>
<dbReference type="Pfam" id="PF03435">
    <property type="entry name" value="Sacchrp_dh_NADP"/>
    <property type="match status" value="1"/>
</dbReference>
<evidence type="ECO:0000256" key="8">
    <source>
        <dbReference type="ARBA" id="ARBA00066976"/>
    </source>
</evidence>
<dbReference type="Proteomes" id="UP000030676">
    <property type="component" value="Unassembled WGS sequence"/>
</dbReference>
<comment type="similarity">
    <text evidence="5">Belongs to the saccharopine dehydrogenase family.</text>
</comment>
<evidence type="ECO:0000259" key="11">
    <source>
        <dbReference type="Pfam" id="PF03435"/>
    </source>
</evidence>
<reference evidence="13" key="1">
    <citation type="submission" date="2011-11" db="EMBL/GenBank/DDBJ databases">
        <title>The Genome Sequence of Fusarium oxysporum PHW808.</title>
        <authorList>
            <consortium name="The Broad Institute Genome Sequencing Platform"/>
            <person name="Ma L.-J."/>
            <person name="Gale L.R."/>
            <person name="Schwartz D.C."/>
            <person name="Zhou S."/>
            <person name="Corby-Kistler H."/>
            <person name="Young S.K."/>
            <person name="Zeng Q."/>
            <person name="Gargeya S."/>
            <person name="Fitzgerald M."/>
            <person name="Haas B."/>
            <person name="Abouelleil A."/>
            <person name="Alvarado L."/>
            <person name="Arachchi H.M."/>
            <person name="Berlin A."/>
            <person name="Brown A."/>
            <person name="Chapman S.B."/>
            <person name="Chen Z."/>
            <person name="Dunbar C."/>
            <person name="Freedman E."/>
            <person name="Gearin G."/>
            <person name="Goldberg J."/>
            <person name="Griggs A."/>
            <person name="Gujja S."/>
            <person name="Heiman D."/>
            <person name="Howarth C."/>
            <person name="Larson L."/>
            <person name="Lui A."/>
            <person name="MacDonald P.J.P."/>
            <person name="Montmayeur A."/>
            <person name="Murphy C."/>
            <person name="Neiman D."/>
            <person name="Pearson M."/>
            <person name="Priest M."/>
            <person name="Roberts A."/>
            <person name="Saif S."/>
            <person name="Shea T."/>
            <person name="Shenoy N."/>
            <person name="Sisk P."/>
            <person name="Stolte C."/>
            <person name="Sykes S."/>
            <person name="Wortman J."/>
            <person name="Nusbaum C."/>
            <person name="Birren B."/>
        </authorList>
    </citation>
    <scope>NUCLEOTIDE SEQUENCE [LARGE SCALE GENOMIC DNA]</scope>
    <source>
        <strain evidence="13">54008</strain>
    </source>
</reference>
<evidence type="ECO:0000313" key="13">
    <source>
        <dbReference type="EMBL" id="EXL86852.1"/>
    </source>
</evidence>
<dbReference type="GO" id="GO:0004755">
    <property type="term" value="F:saccharopine dehydrogenase (NADP+, L-glutamate-forming) activity"/>
    <property type="evidence" value="ECO:0007669"/>
    <property type="project" value="UniProtKB-EC"/>
</dbReference>
<accession>X0IDH8</accession>
<comment type="catalytic activity">
    <reaction evidence="6">
        <text>L-saccharopine + NADP(+) + H2O = (S)-2-amino-6-oxohexanoate + L-glutamate + NADPH + H(+)</text>
        <dbReference type="Rhea" id="RHEA:10020"/>
        <dbReference type="ChEBI" id="CHEBI:15377"/>
        <dbReference type="ChEBI" id="CHEBI:15378"/>
        <dbReference type="ChEBI" id="CHEBI:29985"/>
        <dbReference type="ChEBI" id="CHEBI:57783"/>
        <dbReference type="ChEBI" id="CHEBI:57951"/>
        <dbReference type="ChEBI" id="CHEBI:58321"/>
        <dbReference type="ChEBI" id="CHEBI:58349"/>
        <dbReference type="EC" id="1.5.1.10"/>
    </reaction>
</comment>
<feature type="domain" description="Saccharopine dehydrogenase NADP binding" evidence="11">
    <location>
        <begin position="44"/>
        <end position="157"/>
    </location>
</feature>
<dbReference type="InterPro" id="IPR032095">
    <property type="entry name" value="Sacchrp_dh-like_C"/>
</dbReference>
<organism evidence="13">
    <name type="scientific">Fusarium oxysporum f. sp. conglutinans race 2 54008</name>
    <dbReference type="NCBI Taxonomy" id="1089457"/>
    <lineage>
        <taxon>Eukaryota</taxon>
        <taxon>Fungi</taxon>
        <taxon>Dikarya</taxon>
        <taxon>Ascomycota</taxon>
        <taxon>Pezizomycotina</taxon>
        <taxon>Sordariomycetes</taxon>
        <taxon>Hypocreomycetidae</taxon>
        <taxon>Hypocreales</taxon>
        <taxon>Nectriaceae</taxon>
        <taxon>Fusarium</taxon>
        <taxon>Fusarium oxysporum species complex</taxon>
    </lineage>
</organism>
<keyword evidence="1" id="KW-0028">Amino-acid biosynthesis</keyword>
<dbReference type="Gene3D" id="3.30.360.10">
    <property type="entry name" value="Dihydrodipicolinate Reductase, domain 2"/>
    <property type="match status" value="1"/>
</dbReference>
<protein>
    <recommendedName>
        <fullName evidence="9">Saccharopine dehydrogenase [NADP(+), L-glutamate-forming]</fullName>
        <ecNumber evidence="8">1.5.1.10</ecNumber>
    </recommendedName>
    <alternativeName>
        <fullName evidence="10">Saccharopine reductase</fullName>
    </alternativeName>
</protein>
<dbReference type="InterPro" id="IPR005097">
    <property type="entry name" value="Sacchrp_dh_NADP-bd"/>
</dbReference>
<keyword evidence="4" id="KW-0457">Lysine biosynthesis</keyword>
<dbReference type="HOGENOM" id="CLU_016207_3_1_1"/>
<name>X0IDH8_FUSOX</name>
<dbReference type="EMBL" id="JH658805">
    <property type="protein sequence ID" value="EXL86852.1"/>
    <property type="molecule type" value="Genomic_DNA"/>
</dbReference>
<dbReference type="EC" id="1.5.1.10" evidence="8"/>
<dbReference type="InterPro" id="IPR051168">
    <property type="entry name" value="AASS"/>
</dbReference>
<evidence type="ECO:0000256" key="5">
    <source>
        <dbReference type="ARBA" id="ARBA00038048"/>
    </source>
</evidence>
<dbReference type="FunFam" id="3.40.50.720:FF:000072">
    <property type="entry name" value="Saccharopine dehydrogenase [NADP(+), L-glutamate-forming]"/>
    <property type="match status" value="1"/>
</dbReference>